<protein>
    <submittedName>
        <fullName evidence="1">SDR family NAD(P)-dependent oxidoreductase</fullName>
    </submittedName>
</protein>
<gene>
    <name evidence="1" type="ORF">OG579_05965</name>
</gene>
<dbReference type="InterPro" id="IPR036291">
    <property type="entry name" value="NAD(P)-bd_dom_sf"/>
</dbReference>
<sequence length="252" mass="26252">MTVEDTTIGRRRASAAPPPGIVAVDPPVAPGMTTLAIIGAGAGLGAAVARRFGAEGFSVGLISRNQSRVDALADTLAKDGVSARGFAADVRDPASIASALEQVTETLGPIEVLQYSPLPQKDFMRPVLETTPADMVGPVEFSIYGPIAAVHQVLPGMRFLGENTGTILFVNGGSAVKPGRAVTGTSIAFAGQAAYAQLLHEELKPEGIHVSQLIIGGAISADDPRKSPEALADHLWDLHTGRDRFRLQVSED</sequence>
<dbReference type="KEGG" id="whr:OG579_05965"/>
<dbReference type="RefSeq" id="WP_328858431.1">
    <property type="nucleotide sequence ID" value="NZ_CP108021.1"/>
</dbReference>
<dbReference type="PANTHER" id="PTHR43431:SF7">
    <property type="entry name" value="OXIDOREDUCTASE, SHORT CHAIN DEHYDROGENASE_REDUCTASE FAMILY (AFU_ORTHOLOGUE AFUA_5G14000)"/>
    <property type="match status" value="1"/>
</dbReference>
<dbReference type="Pfam" id="PF00106">
    <property type="entry name" value="adh_short"/>
    <property type="match status" value="1"/>
</dbReference>
<keyword evidence="2" id="KW-1185">Reference proteome</keyword>
<dbReference type="Proteomes" id="UP001432128">
    <property type="component" value="Chromosome"/>
</dbReference>
<dbReference type="AlphaFoldDB" id="A0AAU4K5V0"/>
<dbReference type="InterPro" id="IPR002347">
    <property type="entry name" value="SDR_fam"/>
</dbReference>
<proteinExistence type="predicted"/>
<name>A0AAU4K5V0_9NOCA</name>
<evidence type="ECO:0000313" key="2">
    <source>
        <dbReference type="Proteomes" id="UP001432128"/>
    </source>
</evidence>
<dbReference type="SUPFAM" id="SSF51735">
    <property type="entry name" value="NAD(P)-binding Rossmann-fold domains"/>
    <property type="match status" value="1"/>
</dbReference>
<dbReference type="PANTHER" id="PTHR43431">
    <property type="entry name" value="OXIDOREDUCTASE, SHORT CHAIN DEHYDROGENASE/REDUCTASE FAMILY (AFU_ORTHOLOGUE AFUA_5G14000)"/>
    <property type="match status" value="1"/>
</dbReference>
<reference evidence="1 2" key="1">
    <citation type="submission" date="2022-10" db="EMBL/GenBank/DDBJ databases">
        <title>The complete genomes of actinobacterial strains from the NBC collection.</title>
        <authorList>
            <person name="Joergensen T.S."/>
            <person name="Alvarez Arevalo M."/>
            <person name="Sterndorff E.B."/>
            <person name="Faurdal D."/>
            <person name="Vuksanovic O."/>
            <person name="Mourched A.-S."/>
            <person name="Charusanti P."/>
            <person name="Shaw S."/>
            <person name="Blin K."/>
            <person name="Weber T."/>
        </authorList>
    </citation>
    <scope>NUCLEOTIDE SEQUENCE [LARGE SCALE GENOMIC DNA]</scope>
    <source>
        <strain evidence="1 2">NBC_00319</strain>
    </source>
</reference>
<accession>A0AAU4K5V0</accession>
<dbReference type="Gene3D" id="3.40.50.720">
    <property type="entry name" value="NAD(P)-binding Rossmann-like Domain"/>
    <property type="match status" value="1"/>
</dbReference>
<dbReference type="EMBL" id="CP108021">
    <property type="protein sequence ID" value="WUM21337.1"/>
    <property type="molecule type" value="Genomic_DNA"/>
</dbReference>
<evidence type="ECO:0000313" key="1">
    <source>
        <dbReference type="EMBL" id="WUM21337.1"/>
    </source>
</evidence>
<organism evidence="1 2">
    <name type="scientific">Williamsia herbipolensis</name>
    <dbReference type="NCBI Taxonomy" id="1603258"/>
    <lineage>
        <taxon>Bacteria</taxon>
        <taxon>Bacillati</taxon>
        <taxon>Actinomycetota</taxon>
        <taxon>Actinomycetes</taxon>
        <taxon>Mycobacteriales</taxon>
        <taxon>Nocardiaceae</taxon>
        <taxon>Williamsia</taxon>
    </lineage>
</organism>